<dbReference type="AlphaFoldDB" id="A0AAD5R069"/>
<name>A0AAD5R069_PARTN</name>
<proteinExistence type="predicted"/>
<sequence length="93" mass="10221">MNKEQKCIIVDNTVTAICTGMRDRQKCMPGMMVSITSVANYTSISGTLKTTNIILANWPRTMWQNVLNRATRMLAMGPFSSHFFSASATVGGN</sequence>
<evidence type="ECO:0000313" key="1">
    <source>
        <dbReference type="EMBL" id="KAJ1366993.1"/>
    </source>
</evidence>
<organism evidence="1 2">
    <name type="scientific">Parelaphostrongylus tenuis</name>
    <name type="common">Meningeal worm</name>
    <dbReference type="NCBI Taxonomy" id="148309"/>
    <lineage>
        <taxon>Eukaryota</taxon>
        <taxon>Metazoa</taxon>
        <taxon>Ecdysozoa</taxon>
        <taxon>Nematoda</taxon>
        <taxon>Chromadorea</taxon>
        <taxon>Rhabditida</taxon>
        <taxon>Rhabditina</taxon>
        <taxon>Rhabditomorpha</taxon>
        <taxon>Strongyloidea</taxon>
        <taxon>Metastrongylidae</taxon>
        <taxon>Parelaphostrongylus</taxon>
    </lineage>
</organism>
<comment type="caution">
    <text evidence="1">The sequence shown here is derived from an EMBL/GenBank/DDBJ whole genome shotgun (WGS) entry which is preliminary data.</text>
</comment>
<accession>A0AAD5R069</accession>
<dbReference type="Proteomes" id="UP001196413">
    <property type="component" value="Unassembled WGS sequence"/>
</dbReference>
<reference evidence="1" key="1">
    <citation type="submission" date="2021-06" db="EMBL/GenBank/DDBJ databases">
        <title>Parelaphostrongylus tenuis whole genome reference sequence.</title>
        <authorList>
            <person name="Garwood T.J."/>
            <person name="Larsen P.A."/>
            <person name="Fountain-Jones N.M."/>
            <person name="Garbe J.R."/>
            <person name="Macchietto M.G."/>
            <person name="Kania S.A."/>
            <person name="Gerhold R.W."/>
            <person name="Richards J.E."/>
            <person name="Wolf T.M."/>
        </authorList>
    </citation>
    <scope>NUCLEOTIDE SEQUENCE</scope>
    <source>
        <strain evidence="1">MNPRO001-30</strain>
        <tissue evidence="1">Meninges</tissue>
    </source>
</reference>
<gene>
    <name evidence="1" type="ORF">KIN20_027820</name>
</gene>
<dbReference type="EMBL" id="JAHQIW010005743">
    <property type="protein sequence ID" value="KAJ1366993.1"/>
    <property type="molecule type" value="Genomic_DNA"/>
</dbReference>
<evidence type="ECO:0000313" key="2">
    <source>
        <dbReference type="Proteomes" id="UP001196413"/>
    </source>
</evidence>
<protein>
    <submittedName>
        <fullName evidence="1">Uncharacterized protein</fullName>
    </submittedName>
</protein>
<keyword evidence="2" id="KW-1185">Reference proteome</keyword>